<dbReference type="RefSeq" id="WP_184750266.1">
    <property type="nucleotide sequence ID" value="NZ_BAAAJR010000010.1"/>
</dbReference>
<dbReference type="AlphaFoldDB" id="A0A7X0FP31"/>
<organism evidence="4 5">
    <name type="scientific">Microbacterium thalassium</name>
    <dbReference type="NCBI Taxonomy" id="362649"/>
    <lineage>
        <taxon>Bacteria</taxon>
        <taxon>Bacillati</taxon>
        <taxon>Actinomycetota</taxon>
        <taxon>Actinomycetes</taxon>
        <taxon>Micrococcales</taxon>
        <taxon>Microbacteriaceae</taxon>
        <taxon>Microbacterium</taxon>
    </lineage>
</organism>
<accession>A0A7X0FP31</accession>
<dbReference type="SUPFAM" id="SSF53850">
    <property type="entry name" value="Periplasmic binding protein-like II"/>
    <property type="match status" value="1"/>
</dbReference>
<dbReference type="PROSITE" id="PS51318">
    <property type="entry name" value="TAT"/>
    <property type="match status" value="1"/>
</dbReference>
<evidence type="ECO:0000313" key="5">
    <source>
        <dbReference type="Proteomes" id="UP000537775"/>
    </source>
</evidence>
<gene>
    <name evidence="4" type="ORF">HD594_001406</name>
</gene>
<evidence type="ECO:0000313" key="4">
    <source>
        <dbReference type="EMBL" id="MBB6391093.1"/>
    </source>
</evidence>
<keyword evidence="5" id="KW-1185">Reference proteome</keyword>
<feature type="domain" description="Solute-binding protein family 3/N-terminal" evidence="3">
    <location>
        <begin position="61"/>
        <end position="292"/>
    </location>
</feature>
<feature type="signal peptide" evidence="2">
    <location>
        <begin position="1"/>
        <end position="27"/>
    </location>
</feature>
<sequence>MSTIHTRFTRRAWTALGVAGVATLALAGCASTASEAAEESIVPAADQGALLDSVPEEFADGITVATQADIAPLTYTTDEGDVVGFDQDLLAAISDVLGVEITVEPVTFENLILGLESGTYDFVGDTTIKNERLEKYDMLSYLTSSYSVATLASAPALGDDVTALCGTSMGVVTGELISDYVQTAIDPECEAAGLEPVGLTEYKDFASNVLAVQSENVEGMIVDTMTFGYFQSGDAGADFAFNGPSRMTLSDSGYSFLQTQEQVLAPVIQEALTLLVSDGVYAELLDKYGLTESGIEGDPVLNPEATI</sequence>
<dbReference type="Pfam" id="PF00497">
    <property type="entry name" value="SBP_bac_3"/>
    <property type="match status" value="1"/>
</dbReference>
<evidence type="ECO:0000256" key="2">
    <source>
        <dbReference type="SAM" id="SignalP"/>
    </source>
</evidence>
<dbReference type="PANTHER" id="PTHR35936:SF19">
    <property type="entry name" value="AMINO-ACID-BINDING PROTEIN YXEM-RELATED"/>
    <property type="match status" value="1"/>
</dbReference>
<dbReference type="InterPro" id="IPR001638">
    <property type="entry name" value="Solute-binding_3/MltF_N"/>
</dbReference>
<dbReference type="Proteomes" id="UP000537775">
    <property type="component" value="Unassembled WGS sequence"/>
</dbReference>
<protein>
    <submittedName>
        <fullName evidence="4">Polar amino acid transport system substrate-binding protein</fullName>
    </submittedName>
</protein>
<proteinExistence type="predicted"/>
<evidence type="ECO:0000256" key="1">
    <source>
        <dbReference type="ARBA" id="ARBA00022729"/>
    </source>
</evidence>
<reference evidence="4 5" key="1">
    <citation type="submission" date="2020-08" db="EMBL/GenBank/DDBJ databases">
        <title>Sequencing the genomes of 1000 actinobacteria strains.</title>
        <authorList>
            <person name="Klenk H.-P."/>
        </authorList>
    </citation>
    <scope>NUCLEOTIDE SEQUENCE [LARGE SCALE GENOMIC DNA]</scope>
    <source>
        <strain evidence="4 5">DSM 12511</strain>
    </source>
</reference>
<feature type="chain" id="PRO_5039569334" evidence="2">
    <location>
        <begin position="28"/>
        <end position="307"/>
    </location>
</feature>
<dbReference type="SMART" id="SM00062">
    <property type="entry name" value="PBPb"/>
    <property type="match status" value="1"/>
</dbReference>
<dbReference type="EMBL" id="JACHML010000001">
    <property type="protein sequence ID" value="MBB6391093.1"/>
    <property type="molecule type" value="Genomic_DNA"/>
</dbReference>
<dbReference type="Gene3D" id="3.40.190.10">
    <property type="entry name" value="Periplasmic binding protein-like II"/>
    <property type="match status" value="2"/>
</dbReference>
<comment type="caution">
    <text evidence="4">The sequence shown here is derived from an EMBL/GenBank/DDBJ whole genome shotgun (WGS) entry which is preliminary data.</text>
</comment>
<evidence type="ECO:0000259" key="3">
    <source>
        <dbReference type="SMART" id="SM00062"/>
    </source>
</evidence>
<keyword evidence="1 2" id="KW-0732">Signal</keyword>
<name>A0A7X0FP31_9MICO</name>
<dbReference type="PROSITE" id="PS51257">
    <property type="entry name" value="PROKAR_LIPOPROTEIN"/>
    <property type="match status" value="1"/>
</dbReference>
<dbReference type="PANTHER" id="PTHR35936">
    <property type="entry name" value="MEMBRANE-BOUND LYTIC MUREIN TRANSGLYCOSYLASE F"/>
    <property type="match status" value="1"/>
</dbReference>
<dbReference type="InterPro" id="IPR006311">
    <property type="entry name" value="TAT_signal"/>
</dbReference>